<name>A0A136J411_9PEZI</name>
<reference evidence="3" key="1">
    <citation type="submission" date="2016-02" db="EMBL/GenBank/DDBJ databases">
        <title>Draft genome sequence of Microdochium bolleyi, a fungal endophyte of beachgrass.</title>
        <authorList>
            <consortium name="DOE Joint Genome Institute"/>
            <person name="David A.S."/>
            <person name="May G."/>
            <person name="Haridas S."/>
            <person name="Lim J."/>
            <person name="Wang M."/>
            <person name="Labutti K."/>
            <person name="Lipzen A."/>
            <person name="Barry K."/>
            <person name="Grigoriev I.V."/>
        </authorList>
    </citation>
    <scope>NUCLEOTIDE SEQUENCE [LARGE SCALE GENOMIC DNA]</scope>
    <source>
        <strain evidence="3">J235TASD1</strain>
    </source>
</reference>
<sequence>MKFHLLPSQLGLLATGFLILLGAIPNHHDHGVARAGLTNPWPAKVYNTPMSVYLGYVVQEAEQDLADYADCRQNLRHPDTSPLADHWECERLYFPDRKVIHELKEVRAILEIQLEPFRASADTDATRKHGKGDMIVERSGIIEELAIYDNMDSLVSVSSRLRKQRSWTTDAEIFPLIADIRDLWSRCCHKERGETRHGDHMADHTKPAAETRTSIRPRMKAEQMYSYLDFQQLKYVDVYNATGMELITQRGERVARDLDDLVTAFRAQAPVWPTLPAAMDFCPSPDLPLLKARRIANMFSQSSPLDAETQMYVIDESYGDVASGDQHDDQDGLWRSGSRPVIFRHVAKPLAREPYPCLTYLYIDPHFDLFGQWARHDYVVGRATETTPAVPL</sequence>
<dbReference type="AlphaFoldDB" id="A0A136J411"/>
<dbReference type="EMBL" id="KQ964249">
    <property type="protein sequence ID" value="KXJ91917.1"/>
    <property type="molecule type" value="Genomic_DNA"/>
</dbReference>
<evidence type="ECO:0000256" key="1">
    <source>
        <dbReference type="SAM" id="SignalP"/>
    </source>
</evidence>
<feature type="non-terminal residue" evidence="2">
    <location>
        <position position="392"/>
    </location>
</feature>
<proteinExistence type="predicted"/>
<feature type="signal peptide" evidence="1">
    <location>
        <begin position="1"/>
        <end position="22"/>
    </location>
</feature>
<keyword evidence="1" id="KW-0732">Signal</keyword>
<keyword evidence="3" id="KW-1185">Reference proteome</keyword>
<protein>
    <submittedName>
        <fullName evidence="2">Uncharacterized protein</fullName>
    </submittedName>
</protein>
<gene>
    <name evidence="2" type="ORF">Micbo1qcDRAFT_161961</name>
</gene>
<accession>A0A136J411</accession>
<feature type="chain" id="PRO_5007293443" evidence="1">
    <location>
        <begin position="23"/>
        <end position="392"/>
    </location>
</feature>
<dbReference type="InParanoid" id="A0A136J411"/>
<evidence type="ECO:0000313" key="2">
    <source>
        <dbReference type="EMBL" id="KXJ91917.1"/>
    </source>
</evidence>
<evidence type="ECO:0000313" key="3">
    <source>
        <dbReference type="Proteomes" id="UP000070501"/>
    </source>
</evidence>
<dbReference type="Proteomes" id="UP000070501">
    <property type="component" value="Unassembled WGS sequence"/>
</dbReference>
<organism evidence="2 3">
    <name type="scientific">Microdochium bolleyi</name>
    <dbReference type="NCBI Taxonomy" id="196109"/>
    <lineage>
        <taxon>Eukaryota</taxon>
        <taxon>Fungi</taxon>
        <taxon>Dikarya</taxon>
        <taxon>Ascomycota</taxon>
        <taxon>Pezizomycotina</taxon>
        <taxon>Sordariomycetes</taxon>
        <taxon>Xylariomycetidae</taxon>
        <taxon>Xylariales</taxon>
        <taxon>Microdochiaceae</taxon>
        <taxon>Microdochium</taxon>
    </lineage>
</organism>
<dbReference type="OrthoDB" id="4765570at2759"/>